<proteinExistence type="predicted"/>
<accession>A0A5B0QIL1</accession>
<keyword evidence="3" id="KW-1185">Reference proteome</keyword>
<protein>
    <submittedName>
        <fullName evidence="2">Uncharacterized protein</fullName>
    </submittedName>
</protein>
<evidence type="ECO:0000313" key="3">
    <source>
        <dbReference type="Proteomes" id="UP000324748"/>
    </source>
</evidence>
<sequence>MREVSGAAVGPTLQRELYMGACSRDRFRSWPYIKAVVGPTWDKPDHSHYGQKADAPARNVT</sequence>
<dbReference type="EMBL" id="VSWC01000015">
    <property type="protein sequence ID" value="KAA1112909.1"/>
    <property type="molecule type" value="Genomic_DNA"/>
</dbReference>
<evidence type="ECO:0000256" key="1">
    <source>
        <dbReference type="SAM" id="MobiDB-lite"/>
    </source>
</evidence>
<organism evidence="2 3">
    <name type="scientific">Puccinia graminis f. sp. tritici</name>
    <dbReference type="NCBI Taxonomy" id="56615"/>
    <lineage>
        <taxon>Eukaryota</taxon>
        <taxon>Fungi</taxon>
        <taxon>Dikarya</taxon>
        <taxon>Basidiomycota</taxon>
        <taxon>Pucciniomycotina</taxon>
        <taxon>Pucciniomycetes</taxon>
        <taxon>Pucciniales</taxon>
        <taxon>Pucciniaceae</taxon>
        <taxon>Puccinia</taxon>
    </lineage>
</organism>
<dbReference type="Proteomes" id="UP000324748">
    <property type="component" value="Unassembled WGS sequence"/>
</dbReference>
<name>A0A5B0QIL1_PUCGR</name>
<reference evidence="2 3" key="1">
    <citation type="submission" date="2019-05" db="EMBL/GenBank/DDBJ databases">
        <title>Emergence of the Ug99 lineage of the wheat stem rust pathogen through somatic hybridization.</title>
        <authorList>
            <person name="Li F."/>
            <person name="Upadhyaya N.M."/>
            <person name="Sperschneider J."/>
            <person name="Matny O."/>
            <person name="Nguyen-Phuc H."/>
            <person name="Mago R."/>
            <person name="Raley C."/>
            <person name="Miller M.E."/>
            <person name="Silverstein K.A.T."/>
            <person name="Henningsen E."/>
            <person name="Hirsch C.D."/>
            <person name="Visser B."/>
            <person name="Pretorius Z.A."/>
            <person name="Steffenson B.J."/>
            <person name="Schwessinger B."/>
            <person name="Dodds P.N."/>
            <person name="Figueroa M."/>
        </authorList>
    </citation>
    <scope>NUCLEOTIDE SEQUENCE [LARGE SCALE GENOMIC DNA]</scope>
    <source>
        <strain evidence="2">21-0</strain>
    </source>
</reference>
<dbReference type="AlphaFoldDB" id="A0A5B0QIL1"/>
<feature type="region of interest" description="Disordered" evidence="1">
    <location>
        <begin position="41"/>
        <end position="61"/>
    </location>
</feature>
<gene>
    <name evidence="2" type="ORF">PGT21_015256</name>
</gene>
<evidence type="ECO:0000313" key="2">
    <source>
        <dbReference type="EMBL" id="KAA1112909.1"/>
    </source>
</evidence>
<comment type="caution">
    <text evidence="2">The sequence shown here is derived from an EMBL/GenBank/DDBJ whole genome shotgun (WGS) entry which is preliminary data.</text>
</comment>